<organism evidence="3 4">
    <name type="scientific">Chenopodium quinoa</name>
    <name type="common">Quinoa</name>
    <dbReference type="NCBI Taxonomy" id="63459"/>
    <lineage>
        <taxon>Eukaryota</taxon>
        <taxon>Viridiplantae</taxon>
        <taxon>Streptophyta</taxon>
        <taxon>Embryophyta</taxon>
        <taxon>Tracheophyta</taxon>
        <taxon>Spermatophyta</taxon>
        <taxon>Magnoliopsida</taxon>
        <taxon>eudicotyledons</taxon>
        <taxon>Gunneridae</taxon>
        <taxon>Pentapetalae</taxon>
        <taxon>Caryophyllales</taxon>
        <taxon>Chenopodiaceae</taxon>
        <taxon>Chenopodioideae</taxon>
        <taxon>Atripliceae</taxon>
        <taxon>Chenopodium</taxon>
    </lineage>
</organism>
<reference evidence="3" key="1">
    <citation type="journal article" date="2017" name="Nature">
        <title>The genome of Chenopodium quinoa.</title>
        <authorList>
            <person name="Jarvis D.E."/>
            <person name="Ho Y.S."/>
            <person name="Lightfoot D.J."/>
            <person name="Schmoeckel S.M."/>
            <person name="Li B."/>
            <person name="Borm T.J.A."/>
            <person name="Ohyanagi H."/>
            <person name="Mineta K."/>
            <person name="Michell C.T."/>
            <person name="Saber N."/>
            <person name="Kharbatia N.M."/>
            <person name="Rupper R.R."/>
            <person name="Sharp A.R."/>
            <person name="Dally N."/>
            <person name="Boughton B.A."/>
            <person name="Woo Y.H."/>
            <person name="Gao G."/>
            <person name="Schijlen E.G.W.M."/>
            <person name="Guo X."/>
            <person name="Momin A.A."/>
            <person name="Negrao S."/>
            <person name="Al-Babili S."/>
            <person name="Gehring C."/>
            <person name="Roessner U."/>
            <person name="Jung C."/>
            <person name="Murphy K."/>
            <person name="Arold S.T."/>
            <person name="Gojobori T."/>
            <person name="van der Linden C.G."/>
            <person name="van Loo E.N."/>
            <person name="Jellen E.N."/>
            <person name="Maughan P.J."/>
            <person name="Tester M."/>
        </authorList>
    </citation>
    <scope>NUCLEOTIDE SEQUENCE [LARGE SCALE GENOMIC DNA]</scope>
    <source>
        <strain evidence="3">cv. PI 614886</strain>
    </source>
</reference>
<dbReference type="Gramene" id="AUR62033171-RA">
    <property type="protein sequence ID" value="AUR62033171-RA:cds"/>
    <property type="gene ID" value="AUR62033171"/>
</dbReference>
<dbReference type="SUPFAM" id="SSF51197">
    <property type="entry name" value="Clavaminate synthase-like"/>
    <property type="match status" value="1"/>
</dbReference>
<comment type="similarity">
    <text evidence="1">Belongs to the alkB family.</text>
</comment>
<dbReference type="GO" id="GO:0005759">
    <property type="term" value="C:mitochondrial matrix"/>
    <property type="evidence" value="ECO:0007669"/>
    <property type="project" value="TreeGrafter"/>
</dbReference>
<dbReference type="Gene3D" id="2.60.120.590">
    <property type="entry name" value="Alpha-ketoglutarate-dependent dioxygenase AlkB-like"/>
    <property type="match status" value="1"/>
</dbReference>
<dbReference type="PANTHER" id="PTHR21052:SF0">
    <property type="entry name" value="ALPHA-KETOGLUTARATE-DEPENDENT DIOXYGENASE ALKB HOMOLOG 7, MITOCHONDRIAL"/>
    <property type="match status" value="1"/>
</dbReference>
<evidence type="ECO:0000313" key="3">
    <source>
        <dbReference type="EnsemblPlants" id="AUR62033171-RA:cds"/>
    </source>
</evidence>
<dbReference type="InterPro" id="IPR037151">
    <property type="entry name" value="AlkB-like_sf"/>
</dbReference>
<accession>A0A803MPH0</accession>
<evidence type="ECO:0000256" key="1">
    <source>
        <dbReference type="ARBA" id="ARBA00007879"/>
    </source>
</evidence>
<reference evidence="3" key="2">
    <citation type="submission" date="2021-03" db="UniProtKB">
        <authorList>
            <consortium name="EnsemblPlants"/>
        </authorList>
    </citation>
    <scope>IDENTIFICATION</scope>
</reference>
<name>A0A803MPH0_CHEQI</name>
<proteinExistence type="inferred from homology"/>
<evidence type="ECO:0000313" key="4">
    <source>
        <dbReference type="Proteomes" id="UP000596660"/>
    </source>
</evidence>
<dbReference type="AlphaFoldDB" id="A0A803MPH0"/>
<dbReference type="PANTHER" id="PTHR21052">
    <property type="entry name" value="SPERMATOGENESIS ASSOCIATED 11-RELATED"/>
    <property type="match status" value="1"/>
</dbReference>
<keyword evidence="4" id="KW-1185">Reference proteome</keyword>
<dbReference type="Proteomes" id="UP000596660">
    <property type="component" value="Unplaced"/>
</dbReference>
<dbReference type="GO" id="GO:0006974">
    <property type="term" value="P:DNA damage response"/>
    <property type="evidence" value="ECO:0007669"/>
    <property type="project" value="InterPro"/>
</dbReference>
<dbReference type="InterPro" id="IPR032870">
    <property type="entry name" value="ALKBH7-like"/>
</dbReference>
<protein>
    <submittedName>
        <fullName evidence="3">Uncharacterized protein</fullName>
    </submittedName>
</protein>
<dbReference type="GO" id="GO:0006631">
    <property type="term" value="P:fatty acid metabolic process"/>
    <property type="evidence" value="ECO:0007669"/>
    <property type="project" value="TreeGrafter"/>
</dbReference>
<evidence type="ECO:0000256" key="2">
    <source>
        <dbReference type="SAM" id="MobiDB-lite"/>
    </source>
</evidence>
<feature type="region of interest" description="Disordered" evidence="2">
    <location>
        <begin position="22"/>
        <end position="47"/>
    </location>
</feature>
<dbReference type="EnsemblPlants" id="AUR62033171-RA">
    <property type="protein sequence ID" value="AUR62033171-RA:cds"/>
    <property type="gene ID" value="AUR62033171"/>
</dbReference>
<sequence length="405" mass="46422">MRTGAKPVHGVAMEEDNQKKLLKQVIGGSSSSDSDTDEHANHLSQSTTNPSFMWERIDPIKGFWFCRDFLSSQQQFSLLSSIHTEGWLSEAGHNQAMRFGDLPIWALDLSDQIHEVVCFGDMEPNSGKLNLDSEPYVLPSQLLSRDPFFDQLIVNVYQPDGIAIVSLESSCVMHFSPGNGEVPLATKIPVYLTPGSLVIMWEDARYHWKHEINRKPEFQLRGCRMNVRLQAVLFLIIRTEIILSIWNAILYFPCNTSQVVVDNHVKRYYINGLEDKIVCPYTNFTMLLENFRNTINTSSFVSRLDDAAFKKKEVEKNVVDQSGQEFQESYENSCTDESKNDEAKCLGSLHQDSNAPLKNNKKEQKDMVINQSRQECHGCRYENNHTDGSENERCCYKDWLVYHDN</sequence>